<protein>
    <submittedName>
        <fullName evidence="1">SusD/RagB family nutrient-binding outer membrane lipoprotein</fullName>
    </submittedName>
</protein>
<name>A0AAE3JME6_9FLAO</name>
<evidence type="ECO:0000313" key="1">
    <source>
        <dbReference type="EMBL" id="MCF7569259.1"/>
    </source>
</evidence>
<dbReference type="AlphaFoldDB" id="A0AAE3JME6"/>
<dbReference type="SUPFAM" id="SSF48452">
    <property type="entry name" value="TPR-like"/>
    <property type="match status" value="1"/>
</dbReference>
<dbReference type="InterPro" id="IPR011990">
    <property type="entry name" value="TPR-like_helical_dom_sf"/>
</dbReference>
<dbReference type="PROSITE" id="PS51257">
    <property type="entry name" value="PROKAR_LIPOPROTEIN"/>
    <property type="match status" value="1"/>
</dbReference>
<keyword evidence="2" id="KW-1185">Reference proteome</keyword>
<dbReference type="RefSeq" id="WP_237240592.1">
    <property type="nucleotide sequence ID" value="NZ_JAKKDU010000016.1"/>
</dbReference>
<gene>
    <name evidence="1" type="ORF">L3X37_12920</name>
</gene>
<dbReference type="Gene3D" id="1.25.40.390">
    <property type="match status" value="1"/>
</dbReference>
<dbReference type="Proteomes" id="UP001199795">
    <property type="component" value="Unassembled WGS sequence"/>
</dbReference>
<accession>A0AAE3JME6</accession>
<proteinExistence type="predicted"/>
<reference evidence="1" key="1">
    <citation type="submission" date="2022-01" db="EMBL/GenBank/DDBJ databases">
        <title>Draft genome sequence of Sabulilitoribacter arenilitoris KCTC 52401.</title>
        <authorList>
            <person name="Oh J.-S."/>
        </authorList>
    </citation>
    <scope>NUCLEOTIDE SEQUENCE</scope>
    <source>
        <strain evidence="1">HMF6543</strain>
    </source>
</reference>
<comment type="caution">
    <text evidence="1">The sequence shown here is derived from an EMBL/GenBank/DDBJ whole genome shotgun (WGS) entry which is preliminary data.</text>
</comment>
<organism evidence="1 2">
    <name type="scientific">Wocania arenilitoris</name>
    <dbReference type="NCBI Taxonomy" id="2044858"/>
    <lineage>
        <taxon>Bacteria</taxon>
        <taxon>Pseudomonadati</taxon>
        <taxon>Bacteroidota</taxon>
        <taxon>Flavobacteriia</taxon>
        <taxon>Flavobacteriales</taxon>
        <taxon>Flavobacteriaceae</taxon>
        <taxon>Wocania</taxon>
    </lineage>
</organism>
<dbReference type="InterPro" id="IPR041662">
    <property type="entry name" value="SusD-like_2"/>
</dbReference>
<dbReference type="Pfam" id="PF12771">
    <property type="entry name" value="SusD-like_2"/>
    <property type="match status" value="1"/>
</dbReference>
<evidence type="ECO:0000313" key="2">
    <source>
        <dbReference type="Proteomes" id="UP001199795"/>
    </source>
</evidence>
<dbReference type="EMBL" id="JAKKDU010000016">
    <property type="protein sequence ID" value="MCF7569259.1"/>
    <property type="molecule type" value="Genomic_DNA"/>
</dbReference>
<keyword evidence="1" id="KW-0449">Lipoprotein</keyword>
<sequence>MKKHIYIILIAISLVFIGCQESEFADNYTHPNKIGETTVPKQFTGVLRANLDYVLPNYRNYFVVLRTTLLRWTQAAGWINSLSQYQVGAASVDDQWNNYYTMFTQYRELEKVYSTLTVEEQQKLRIYWLAASIYVYDHTQDMVDLFGYIPFSEAGKLSQNGGDYLASLPAYDSSQTIYTKMLDDLKAIADELNSISIDSATKAVFDTQDYINHGDILLWKKYCNSLRLRILNRVSGASEFSSRSETEMASILGNSSSYPVIESNDENIQIEVVNLDTPINSKGFEQGFGSQGWYTNYAGKRMVDHMNDNTDPRIRAIYELGSNGYQGIDPLGDPSAQTDLADNGDISLFNRSTFNQNEYFPGMLMNAAEVNFLKAEYYLREGNDGAAKTAYDIGIQQSIEWYYWVRSVSNDDISGPLAPLGATEVDDYIAEIDIAWGGTDNEKLELIATQKWLHYSVVQLRESWAEQRRLDLPSLQFSPDDSNTQSLPPVRWLYPDNERSRNSENFQEVISMDNMTTKIFWDAN</sequence>